<reference evidence="4 5" key="1">
    <citation type="submission" date="2023-10" db="EMBL/GenBank/DDBJ databases">
        <title>Paenibacillus strain PFR10 Genome sequencing and assembly.</title>
        <authorList>
            <person name="Kim I."/>
        </authorList>
    </citation>
    <scope>NUCLEOTIDE SEQUENCE [LARGE SCALE GENOMIC DNA]</scope>
    <source>
        <strain evidence="4 5">PFR10</strain>
    </source>
</reference>
<dbReference type="EMBL" id="JAWCUD010000001">
    <property type="protein sequence ID" value="MDU0200204.1"/>
    <property type="molecule type" value="Genomic_DNA"/>
</dbReference>
<evidence type="ECO:0000256" key="3">
    <source>
        <dbReference type="SAM" id="Phobius"/>
    </source>
</evidence>
<keyword evidence="3" id="KW-0472">Membrane</keyword>
<keyword evidence="3" id="KW-1133">Transmembrane helix</keyword>
<keyword evidence="5" id="KW-1185">Reference proteome</keyword>
<dbReference type="InterPro" id="IPR045584">
    <property type="entry name" value="Pilin-like"/>
</dbReference>
<protein>
    <submittedName>
        <fullName evidence="4">Type II secretion system protein</fullName>
    </submittedName>
</protein>
<gene>
    <name evidence="4" type="ORF">RQP52_03830</name>
</gene>
<evidence type="ECO:0000256" key="1">
    <source>
        <dbReference type="ARBA" id="ARBA00004241"/>
    </source>
</evidence>
<comment type="caution">
    <text evidence="4">The sequence shown here is derived from an EMBL/GenBank/DDBJ whole genome shotgun (WGS) entry which is preliminary data.</text>
</comment>
<dbReference type="SUPFAM" id="SSF54523">
    <property type="entry name" value="Pili subunits"/>
    <property type="match status" value="1"/>
</dbReference>
<feature type="transmembrane region" description="Helical" evidence="3">
    <location>
        <begin position="21"/>
        <end position="40"/>
    </location>
</feature>
<organism evidence="4 5">
    <name type="scientific">Paenibacillus violae</name>
    <dbReference type="NCBI Taxonomy" id="3077234"/>
    <lineage>
        <taxon>Bacteria</taxon>
        <taxon>Bacillati</taxon>
        <taxon>Bacillota</taxon>
        <taxon>Bacilli</taxon>
        <taxon>Bacillales</taxon>
        <taxon>Paenibacillaceae</taxon>
        <taxon>Paenibacillus</taxon>
    </lineage>
</organism>
<keyword evidence="2" id="KW-0178">Competence</keyword>
<accession>A0ABU3R7F6</accession>
<dbReference type="Proteomes" id="UP001260980">
    <property type="component" value="Unassembled WGS sequence"/>
</dbReference>
<dbReference type="Pfam" id="PF07963">
    <property type="entry name" value="N_methyl"/>
    <property type="match status" value="1"/>
</dbReference>
<comment type="subcellular location">
    <subcellularLocation>
        <location evidence="1">Cell surface</location>
    </subcellularLocation>
</comment>
<dbReference type="Gene3D" id="3.30.700.10">
    <property type="entry name" value="Glycoprotein, Type 4 Pilin"/>
    <property type="match status" value="1"/>
</dbReference>
<name>A0ABU3R7F6_9BACL</name>
<keyword evidence="3" id="KW-0812">Transmembrane</keyword>
<dbReference type="RefSeq" id="WP_315949582.1">
    <property type="nucleotide sequence ID" value="NZ_JAWCUD010000001.1"/>
</dbReference>
<dbReference type="InterPro" id="IPR012902">
    <property type="entry name" value="N_methyl_site"/>
</dbReference>
<dbReference type="NCBIfam" id="TIGR02532">
    <property type="entry name" value="IV_pilin_GFxxxE"/>
    <property type="match status" value="1"/>
</dbReference>
<dbReference type="PROSITE" id="PS00409">
    <property type="entry name" value="PROKAR_NTER_METHYL"/>
    <property type="match status" value="1"/>
</dbReference>
<evidence type="ECO:0000313" key="5">
    <source>
        <dbReference type="Proteomes" id="UP001260980"/>
    </source>
</evidence>
<sequence>MLFKMMKRLKKEEKGFTLIELLAVIVILAVIAAIAVPYILGVINKSKDDADVATARQLYDAAKLYVTAEKNGNFNNVTVTLTQLKDGKYIDNDIMLPSAKVQLSNASIVFAADDTGKLTSVTIETTAVSKTYSGDNVLKSSAVGAVVSPKST</sequence>
<evidence type="ECO:0000313" key="4">
    <source>
        <dbReference type="EMBL" id="MDU0200204.1"/>
    </source>
</evidence>
<proteinExistence type="predicted"/>
<evidence type="ECO:0000256" key="2">
    <source>
        <dbReference type="ARBA" id="ARBA00023287"/>
    </source>
</evidence>